<dbReference type="Proteomes" id="UP001608902">
    <property type="component" value="Unassembled WGS sequence"/>
</dbReference>
<dbReference type="PANTHER" id="PTHR11085">
    <property type="entry name" value="NAD-DEPENDENT PROTEIN DEACYLASE SIRTUIN-5, MITOCHONDRIAL-RELATED"/>
    <property type="match status" value="1"/>
</dbReference>
<dbReference type="InterPro" id="IPR050134">
    <property type="entry name" value="NAD-dep_sirtuin_deacylases"/>
</dbReference>
<comment type="caution">
    <text evidence="8">Lacks conserved residue(s) required for the propagation of feature annotation.</text>
</comment>
<comment type="catalytic activity">
    <reaction evidence="7">
        <text>N(6)-tetradecanoyl-L-lysyl-[protein] + NAD(+) + H2O = 2''-O-tetradecanoyl-ADP-D-ribose + nicotinamide + L-lysyl-[protein]</text>
        <dbReference type="Rhea" id="RHEA:70567"/>
        <dbReference type="Rhea" id="RHEA-COMP:9752"/>
        <dbReference type="Rhea" id="RHEA-COMP:15437"/>
        <dbReference type="ChEBI" id="CHEBI:15377"/>
        <dbReference type="ChEBI" id="CHEBI:17154"/>
        <dbReference type="ChEBI" id="CHEBI:29969"/>
        <dbReference type="ChEBI" id="CHEBI:57540"/>
        <dbReference type="ChEBI" id="CHEBI:141129"/>
        <dbReference type="ChEBI" id="CHEBI:189674"/>
    </reaction>
    <physiologicalReaction direction="left-to-right" evidence="7">
        <dbReference type="Rhea" id="RHEA:70568"/>
    </physiologicalReaction>
</comment>
<evidence type="ECO:0000313" key="11">
    <source>
        <dbReference type="Proteomes" id="UP001608902"/>
    </source>
</evidence>
<keyword evidence="4" id="KW-0862">Zinc</keyword>
<reference evidence="10 11" key="1">
    <citation type="submission" date="2024-08" db="EMBL/GenBank/DDBJ databases">
        <title>Gnathostoma spinigerum genome.</title>
        <authorList>
            <person name="Gonzalez-Bertolin B."/>
            <person name="Monzon S."/>
            <person name="Zaballos A."/>
            <person name="Jimenez P."/>
            <person name="Dekumyoy P."/>
            <person name="Varona S."/>
            <person name="Cuesta I."/>
            <person name="Sumanam S."/>
            <person name="Adisakwattana P."/>
            <person name="Gasser R.B."/>
            <person name="Hernandez-Gonzalez A."/>
            <person name="Young N.D."/>
            <person name="Perteguer M.J."/>
        </authorList>
    </citation>
    <scope>NUCLEOTIDE SEQUENCE [LARGE SCALE GENOMIC DNA]</scope>
    <source>
        <strain evidence="10">AL3</strain>
        <tissue evidence="10">Liver</tissue>
    </source>
</reference>
<keyword evidence="2" id="KW-0808">Transferase</keyword>
<dbReference type="InterPro" id="IPR003000">
    <property type="entry name" value="Sirtuin"/>
</dbReference>
<feature type="domain" description="Deacetylase sirtuin-type" evidence="9">
    <location>
        <begin position="44"/>
        <end position="143"/>
    </location>
</feature>
<sequence>MSRIQALKRMVIARFLFTTSVEPLSAFTWYQSVRLVSGVHNPLQRLKTLDIQGVAEYLKNEAKNVVFMCGAGISTSAGIPDFRSPGTGLYDNLEEYHLTDPMDIFNITYFKRHPEPFFTLSPKLFPACVKVSYFRTLLSCASG</sequence>
<comment type="caution">
    <text evidence="10">The sequence shown here is derived from an EMBL/GenBank/DDBJ whole genome shotgun (WGS) entry which is preliminary data.</text>
</comment>
<evidence type="ECO:0000256" key="6">
    <source>
        <dbReference type="ARBA" id="ARBA00048378"/>
    </source>
</evidence>
<dbReference type="Pfam" id="PF02146">
    <property type="entry name" value="SIR2"/>
    <property type="match status" value="1"/>
</dbReference>
<dbReference type="EMBL" id="JBGFUD010003605">
    <property type="protein sequence ID" value="MFH4978866.1"/>
    <property type="molecule type" value="Genomic_DNA"/>
</dbReference>
<evidence type="ECO:0000259" key="9">
    <source>
        <dbReference type="PROSITE" id="PS50305"/>
    </source>
</evidence>
<evidence type="ECO:0000256" key="7">
    <source>
        <dbReference type="ARBA" id="ARBA00048905"/>
    </source>
</evidence>
<evidence type="ECO:0000313" key="10">
    <source>
        <dbReference type="EMBL" id="MFH4978866.1"/>
    </source>
</evidence>
<protein>
    <recommendedName>
        <fullName evidence="9">Deacetylase sirtuin-type domain-containing protein</fullName>
    </recommendedName>
</protein>
<dbReference type="InterPro" id="IPR026591">
    <property type="entry name" value="Sirtuin_cat_small_dom_sf"/>
</dbReference>
<evidence type="ECO:0000256" key="8">
    <source>
        <dbReference type="PROSITE-ProRule" id="PRU00236"/>
    </source>
</evidence>
<dbReference type="PANTHER" id="PTHR11085:SF6">
    <property type="entry name" value="NAD-DEPENDENT PROTEIN DEACETYLASE SIRTUIN-2"/>
    <property type="match status" value="1"/>
</dbReference>
<dbReference type="SUPFAM" id="SSF52467">
    <property type="entry name" value="DHS-like NAD/FAD-binding domain"/>
    <property type="match status" value="1"/>
</dbReference>
<comment type="catalytic activity">
    <reaction evidence="6">
        <text>N(6)-hexadecanoyl-L-lysyl-[protein] + NAD(+) + H2O = 2''-O-hexadecanoyl-ADP-D-ribose + nicotinamide + L-lysyl-[protein]</text>
        <dbReference type="Rhea" id="RHEA:70563"/>
        <dbReference type="Rhea" id="RHEA-COMP:9752"/>
        <dbReference type="Rhea" id="RHEA-COMP:14175"/>
        <dbReference type="ChEBI" id="CHEBI:15377"/>
        <dbReference type="ChEBI" id="CHEBI:17154"/>
        <dbReference type="ChEBI" id="CHEBI:29969"/>
        <dbReference type="ChEBI" id="CHEBI:57540"/>
        <dbReference type="ChEBI" id="CHEBI:138936"/>
        <dbReference type="ChEBI" id="CHEBI:189673"/>
    </reaction>
    <physiologicalReaction direction="left-to-right" evidence="6">
        <dbReference type="Rhea" id="RHEA:70564"/>
    </physiologicalReaction>
</comment>
<dbReference type="AlphaFoldDB" id="A0ABD6EN55"/>
<keyword evidence="11" id="KW-1185">Reference proteome</keyword>
<evidence type="ECO:0000256" key="2">
    <source>
        <dbReference type="ARBA" id="ARBA00022679"/>
    </source>
</evidence>
<evidence type="ECO:0000256" key="3">
    <source>
        <dbReference type="ARBA" id="ARBA00022723"/>
    </source>
</evidence>
<dbReference type="InterPro" id="IPR026590">
    <property type="entry name" value="Ssirtuin_cat_dom"/>
</dbReference>
<dbReference type="GO" id="GO:0046872">
    <property type="term" value="F:metal ion binding"/>
    <property type="evidence" value="ECO:0007669"/>
    <property type="project" value="UniProtKB-KW"/>
</dbReference>
<dbReference type="PROSITE" id="PS50305">
    <property type="entry name" value="SIRTUIN"/>
    <property type="match status" value="1"/>
</dbReference>
<keyword evidence="5" id="KW-0520">NAD</keyword>
<organism evidence="10 11">
    <name type="scientific">Gnathostoma spinigerum</name>
    <dbReference type="NCBI Taxonomy" id="75299"/>
    <lineage>
        <taxon>Eukaryota</taxon>
        <taxon>Metazoa</taxon>
        <taxon>Ecdysozoa</taxon>
        <taxon>Nematoda</taxon>
        <taxon>Chromadorea</taxon>
        <taxon>Rhabditida</taxon>
        <taxon>Spirurina</taxon>
        <taxon>Gnathostomatomorpha</taxon>
        <taxon>Gnathostomatoidea</taxon>
        <taxon>Gnathostomatidae</taxon>
        <taxon>Gnathostoma</taxon>
    </lineage>
</organism>
<gene>
    <name evidence="10" type="ORF">AB6A40_005575</name>
</gene>
<dbReference type="InterPro" id="IPR029035">
    <property type="entry name" value="DHS-like_NAD/FAD-binding_dom"/>
</dbReference>
<keyword evidence="3" id="KW-0479">Metal-binding</keyword>
<dbReference type="Gene3D" id="3.40.50.1220">
    <property type="entry name" value="TPP-binding domain"/>
    <property type="match status" value="1"/>
</dbReference>
<proteinExistence type="predicted"/>
<dbReference type="GO" id="GO:0016740">
    <property type="term" value="F:transferase activity"/>
    <property type="evidence" value="ECO:0007669"/>
    <property type="project" value="UniProtKB-KW"/>
</dbReference>
<evidence type="ECO:0000256" key="4">
    <source>
        <dbReference type="ARBA" id="ARBA00022833"/>
    </source>
</evidence>
<evidence type="ECO:0000256" key="1">
    <source>
        <dbReference type="ARBA" id="ARBA00001947"/>
    </source>
</evidence>
<comment type="cofactor">
    <cofactor evidence="1">
        <name>Zn(2+)</name>
        <dbReference type="ChEBI" id="CHEBI:29105"/>
    </cofactor>
</comment>
<name>A0ABD6EN55_9BILA</name>
<dbReference type="Gene3D" id="3.30.1600.10">
    <property type="entry name" value="SIR2/SIRT2 'Small Domain"/>
    <property type="match status" value="1"/>
</dbReference>
<evidence type="ECO:0000256" key="5">
    <source>
        <dbReference type="ARBA" id="ARBA00023027"/>
    </source>
</evidence>
<accession>A0ABD6EN55</accession>